<dbReference type="PANTHER" id="PTHR46709:SF14">
    <property type="entry name" value="G-PROTEIN COUPLED RECEPTORS FAMILY 1 PROFILE DOMAIN-CONTAINING PROTEIN"/>
    <property type="match status" value="1"/>
</dbReference>
<dbReference type="PANTHER" id="PTHR46709">
    <property type="entry name" value="PROTEIN CBG23488-RELATED"/>
    <property type="match status" value="1"/>
</dbReference>
<evidence type="ECO:0000256" key="2">
    <source>
        <dbReference type="ARBA" id="ARBA00022692"/>
    </source>
</evidence>
<protein>
    <submittedName>
        <fullName evidence="8 9">G_PROTEIN_RECEP_F1_2 domain-containing protein</fullName>
    </submittedName>
</protein>
<keyword evidence="3 5" id="KW-1133">Transmembrane helix</keyword>
<proteinExistence type="predicted"/>
<accession>A0A0K0EQX3</accession>
<comment type="subcellular location">
    <subcellularLocation>
        <location evidence="1">Membrane</location>
    </subcellularLocation>
</comment>
<name>A0A0K0EQX3_STRER</name>
<evidence type="ECO:0000313" key="8">
    <source>
        <dbReference type="WBParaSite" id="SSTP_0001185400.1"/>
    </source>
</evidence>
<sequence length="402" mass="46509">MNSTKNFNLNYNINETDDHICGAAEYYTDTRFTFLIISSFIAACGTIGNIILFYVLIKKKDNTQKPTLYPSVLAILDCLLCIVYILIFGIDAIIHYLHIYPLFIIYFKYVIPVFAISKIVQISMPYMLIFATIERLIWTFGQIENWILRQTQTDKGRLWTIFLTMFICIISRSVYFFNGKLDLYPNCPDIFRTKAIGGAEWWSEELIHLDLITFTILQVFIPFFILIILNCIIIRRMADKVKKFTNEPNMATCKKLLLKQEATTSPSRKCSLISNDSTINVTKNRTNSITSSLRVDKKMRSAVLTMTAIVASYLISNSLSLFLTILERTDSDLLKDSNDETLASTFHSTFSDIVSFTYMFTSAVRIIIYYICNPSIRNDLNEYFSMFHKNHYKSEKNLPIEL</sequence>
<feature type="transmembrane region" description="Helical" evidence="5">
    <location>
        <begin position="302"/>
        <end position="326"/>
    </location>
</feature>
<feature type="transmembrane region" description="Helical" evidence="5">
    <location>
        <begin position="68"/>
        <end position="90"/>
    </location>
</feature>
<keyword evidence="2 5" id="KW-0812">Transmembrane</keyword>
<evidence type="ECO:0000259" key="6">
    <source>
        <dbReference type="PROSITE" id="PS50262"/>
    </source>
</evidence>
<organism evidence="8">
    <name type="scientific">Strongyloides stercoralis</name>
    <name type="common">Threadworm</name>
    <dbReference type="NCBI Taxonomy" id="6248"/>
    <lineage>
        <taxon>Eukaryota</taxon>
        <taxon>Metazoa</taxon>
        <taxon>Ecdysozoa</taxon>
        <taxon>Nematoda</taxon>
        <taxon>Chromadorea</taxon>
        <taxon>Rhabditida</taxon>
        <taxon>Tylenchina</taxon>
        <taxon>Panagrolaimomorpha</taxon>
        <taxon>Strongyloidoidea</taxon>
        <taxon>Strongyloididae</taxon>
        <taxon>Strongyloides</taxon>
    </lineage>
</organism>
<dbReference type="PROSITE" id="PS50262">
    <property type="entry name" value="G_PROTEIN_RECEP_F1_2"/>
    <property type="match status" value="1"/>
</dbReference>
<feature type="transmembrane region" description="Helical" evidence="5">
    <location>
        <begin position="353"/>
        <end position="372"/>
    </location>
</feature>
<feature type="transmembrane region" description="Helical" evidence="5">
    <location>
        <begin position="96"/>
        <end position="117"/>
    </location>
</feature>
<dbReference type="Proteomes" id="UP000035681">
    <property type="component" value="Unplaced"/>
</dbReference>
<dbReference type="WBParaSite" id="SSTP_0001185400.1">
    <property type="protein sequence ID" value="SSTP_0001185400.1"/>
    <property type="gene ID" value="SSTP_0001185400"/>
</dbReference>
<evidence type="ECO:0000256" key="3">
    <source>
        <dbReference type="ARBA" id="ARBA00022989"/>
    </source>
</evidence>
<evidence type="ECO:0000256" key="4">
    <source>
        <dbReference type="ARBA" id="ARBA00023136"/>
    </source>
</evidence>
<feature type="domain" description="G-protein coupled receptors family 1 profile" evidence="6">
    <location>
        <begin position="48"/>
        <end position="369"/>
    </location>
</feature>
<dbReference type="AlphaFoldDB" id="A0A0K0EQX3"/>
<reference evidence="8" key="1">
    <citation type="submission" date="2015-08" db="UniProtKB">
        <authorList>
            <consortium name="WormBaseParasite"/>
        </authorList>
    </citation>
    <scope>IDENTIFICATION</scope>
</reference>
<evidence type="ECO:0000256" key="1">
    <source>
        <dbReference type="ARBA" id="ARBA00004370"/>
    </source>
</evidence>
<dbReference type="SUPFAM" id="SSF81321">
    <property type="entry name" value="Family A G protein-coupled receptor-like"/>
    <property type="match status" value="1"/>
</dbReference>
<feature type="transmembrane region" description="Helical" evidence="5">
    <location>
        <begin position="158"/>
        <end position="177"/>
    </location>
</feature>
<evidence type="ECO:0000256" key="5">
    <source>
        <dbReference type="SAM" id="Phobius"/>
    </source>
</evidence>
<evidence type="ECO:0000313" key="7">
    <source>
        <dbReference type="Proteomes" id="UP000035681"/>
    </source>
</evidence>
<dbReference type="GO" id="GO:0016020">
    <property type="term" value="C:membrane"/>
    <property type="evidence" value="ECO:0007669"/>
    <property type="project" value="UniProtKB-SubCell"/>
</dbReference>
<feature type="transmembrane region" description="Helical" evidence="5">
    <location>
        <begin position="32"/>
        <end position="56"/>
    </location>
</feature>
<dbReference type="Gene3D" id="1.20.1070.10">
    <property type="entry name" value="Rhodopsin 7-helix transmembrane proteins"/>
    <property type="match status" value="1"/>
</dbReference>
<dbReference type="WBParaSite" id="TCONS_00000636.p1">
    <property type="protein sequence ID" value="TCONS_00000636.p1"/>
    <property type="gene ID" value="XLOC_000620"/>
</dbReference>
<keyword evidence="7" id="KW-1185">Reference proteome</keyword>
<dbReference type="InterPro" id="IPR017452">
    <property type="entry name" value="GPCR_Rhodpsn_7TM"/>
</dbReference>
<keyword evidence="4 5" id="KW-0472">Membrane</keyword>
<feature type="transmembrane region" description="Helical" evidence="5">
    <location>
        <begin position="211"/>
        <end position="234"/>
    </location>
</feature>
<evidence type="ECO:0000313" key="9">
    <source>
        <dbReference type="WBParaSite" id="TCONS_00000636.p1"/>
    </source>
</evidence>